<reference evidence="10" key="1">
    <citation type="submission" date="2025-08" db="UniProtKB">
        <authorList>
            <consortium name="RefSeq"/>
        </authorList>
    </citation>
    <scope>IDENTIFICATION</scope>
    <source>
        <tissue evidence="10">Tentacle</tissue>
    </source>
</reference>
<dbReference type="InterPro" id="IPR001356">
    <property type="entry name" value="HD"/>
</dbReference>
<accession>A0A6P8IMY7</accession>
<dbReference type="Pfam" id="PF00046">
    <property type="entry name" value="Homeodomain"/>
    <property type="match status" value="1"/>
</dbReference>
<feature type="compositionally biased region" description="Basic and acidic residues" evidence="7">
    <location>
        <begin position="70"/>
        <end position="101"/>
    </location>
</feature>
<dbReference type="RefSeq" id="XP_031568214.1">
    <property type="nucleotide sequence ID" value="XM_031712354.1"/>
</dbReference>
<evidence type="ECO:0000256" key="7">
    <source>
        <dbReference type="SAM" id="MobiDB-lite"/>
    </source>
</evidence>
<dbReference type="GO" id="GO:0005634">
    <property type="term" value="C:nucleus"/>
    <property type="evidence" value="ECO:0007669"/>
    <property type="project" value="UniProtKB-SubCell"/>
</dbReference>
<evidence type="ECO:0000256" key="4">
    <source>
        <dbReference type="ARBA" id="ARBA00023242"/>
    </source>
</evidence>
<evidence type="ECO:0000256" key="1">
    <source>
        <dbReference type="ARBA" id="ARBA00004123"/>
    </source>
</evidence>
<sequence length="243" mass="28365">MDAVGHKADNKNPMAPTHVLGSFSIDSILNESNPKVVDGYDLRLSMDPRAALSMVDQREEEISPIQNEQTEPRKNHEDDKAQKENEKDLDHEPISVRDDSKKRPRTAFTNEQIKELESDFQKSKYLSVCRRMELSKSLSLTETQIKIWFQNRRTKWKRKLAAEMEYALNAQGYIFPSHPICHDVPFRRGHYSHGWNTLSRFPHNYLSRVGPTPSYQPCFHHRVRQFHAADYAPSQFMAQPPRF</sequence>
<dbReference type="Gene3D" id="1.10.10.60">
    <property type="entry name" value="Homeodomain-like"/>
    <property type="match status" value="1"/>
</dbReference>
<dbReference type="FunCoup" id="A0A6P8IMY7">
    <property type="interactions" value="569"/>
</dbReference>
<keyword evidence="3 5" id="KW-0371">Homeobox</keyword>
<dbReference type="PROSITE" id="PS00027">
    <property type="entry name" value="HOMEOBOX_1"/>
    <property type="match status" value="1"/>
</dbReference>
<dbReference type="InterPro" id="IPR050848">
    <property type="entry name" value="Homeobox_TF"/>
</dbReference>
<feature type="DNA-binding region" description="Homeobox" evidence="5">
    <location>
        <begin position="101"/>
        <end position="160"/>
    </location>
</feature>
<keyword evidence="2 5" id="KW-0238">DNA-binding</keyword>
<feature type="domain" description="Homeobox" evidence="8">
    <location>
        <begin position="99"/>
        <end position="159"/>
    </location>
</feature>
<dbReference type="InterPro" id="IPR020479">
    <property type="entry name" value="HD_metazoa"/>
</dbReference>
<evidence type="ECO:0000259" key="8">
    <source>
        <dbReference type="PROSITE" id="PS50071"/>
    </source>
</evidence>
<dbReference type="OrthoDB" id="6159439at2759"/>
<protein>
    <submittedName>
        <fullName evidence="10">Homeobox protein koza-like</fullName>
    </submittedName>
</protein>
<dbReference type="KEGG" id="aten:116302937"/>
<dbReference type="AlphaFoldDB" id="A0A6P8IMY7"/>
<dbReference type="GeneID" id="116302937"/>
<name>A0A6P8IMY7_ACTTE</name>
<dbReference type="GO" id="GO:0003677">
    <property type="term" value="F:DNA binding"/>
    <property type="evidence" value="ECO:0007669"/>
    <property type="project" value="UniProtKB-UniRule"/>
</dbReference>
<dbReference type="PRINTS" id="PR00024">
    <property type="entry name" value="HOMEOBOX"/>
</dbReference>
<organism evidence="9 10">
    <name type="scientific">Actinia tenebrosa</name>
    <name type="common">Australian red waratah sea anemone</name>
    <dbReference type="NCBI Taxonomy" id="6105"/>
    <lineage>
        <taxon>Eukaryota</taxon>
        <taxon>Metazoa</taxon>
        <taxon>Cnidaria</taxon>
        <taxon>Anthozoa</taxon>
        <taxon>Hexacorallia</taxon>
        <taxon>Actiniaria</taxon>
        <taxon>Actiniidae</taxon>
        <taxon>Actinia</taxon>
    </lineage>
</organism>
<evidence type="ECO:0000313" key="9">
    <source>
        <dbReference type="Proteomes" id="UP000515163"/>
    </source>
</evidence>
<dbReference type="InterPro" id="IPR017970">
    <property type="entry name" value="Homeobox_CS"/>
</dbReference>
<evidence type="ECO:0000256" key="5">
    <source>
        <dbReference type="PROSITE-ProRule" id="PRU00108"/>
    </source>
</evidence>
<dbReference type="PRINTS" id="PR00031">
    <property type="entry name" value="HTHREPRESSR"/>
</dbReference>
<gene>
    <name evidence="10" type="primary">LOC116302937</name>
</gene>
<dbReference type="PROSITE" id="PS50071">
    <property type="entry name" value="HOMEOBOX_2"/>
    <property type="match status" value="1"/>
</dbReference>
<evidence type="ECO:0000256" key="6">
    <source>
        <dbReference type="RuleBase" id="RU000682"/>
    </source>
</evidence>
<dbReference type="CDD" id="cd00086">
    <property type="entry name" value="homeodomain"/>
    <property type="match status" value="1"/>
</dbReference>
<evidence type="ECO:0000256" key="2">
    <source>
        <dbReference type="ARBA" id="ARBA00023125"/>
    </source>
</evidence>
<comment type="subcellular location">
    <subcellularLocation>
        <location evidence="1 5 6">Nucleus</location>
    </subcellularLocation>
</comment>
<dbReference type="SUPFAM" id="SSF46689">
    <property type="entry name" value="Homeodomain-like"/>
    <property type="match status" value="1"/>
</dbReference>
<dbReference type="Proteomes" id="UP000515163">
    <property type="component" value="Unplaced"/>
</dbReference>
<dbReference type="PANTHER" id="PTHR24333:SF9">
    <property type="entry name" value="HOMEOBOX DOMAIN-CONTAINING PROTEIN"/>
    <property type="match status" value="1"/>
</dbReference>
<keyword evidence="9" id="KW-1185">Reference proteome</keyword>
<proteinExistence type="predicted"/>
<dbReference type="SMART" id="SM00389">
    <property type="entry name" value="HOX"/>
    <property type="match status" value="1"/>
</dbReference>
<evidence type="ECO:0000256" key="3">
    <source>
        <dbReference type="ARBA" id="ARBA00023155"/>
    </source>
</evidence>
<dbReference type="GO" id="GO:0000981">
    <property type="term" value="F:DNA-binding transcription factor activity, RNA polymerase II-specific"/>
    <property type="evidence" value="ECO:0007669"/>
    <property type="project" value="InterPro"/>
</dbReference>
<dbReference type="InterPro" id="IPR009057">
    <property type="entry name" value="Homeodomain-like_sf"/>
</dbReference>
<dbReference type="InParanoid" id="A0A6P8IMY7"/>
<feature type="region of interest" description="Disordered" evidence="7">
    <location>
        <begin position="55"/>
        <end position="107"/>
    </location>
</feature>
<dbReference type="PANTHER" id="PTHR24333">
    <property type="entry name" value="HOMEO BOX HB9 LIKE A-RELATED"/>
    <property type="match status" value="1"/>
</dbReference>
<keyword evidence="4 5" id="KW-0539">Nucleus</keyword>
<dbReference type="InterPro" id="IPR000047">
    <property type="entry name" value="HTH_motif"/>
</dbReference>
<evidence type="ECO:0000313" key="10">
    <source>
        <dbReference type="RefSeq" id="XP_031568214.1"/>
    </source>
</evidence>